<accession>A0A2U9PC91</accession>
<keyword evidence="2" id="KW-0472">Membrane</keyword>
<feature type="compositionally biased region" description="Low complexity" evidence="1">
    <location>
        <begin position="160"/>
        <end position="172"/>
    </location>
</feature>
<dbReference type="EMBL" id="CP029788">
    <property type="protein sequence ID" value="AWT46675.1"/>
    <property type="molecule type" value="Genomic_DNA"/>
</dbReference>
<dbReference type="KEGG" id="sact:DMT42_33235"/>
<evidence type="ECO:0000256" key="2">
    <source>
        <dbReference type="SAM" id="Phobius"/>
    </source>
</evidence>
<keyword evidence="2" id="KW-0812">Transmembrane</keyword>
<name>A0A2U9PC91_STRAS</name>
<reference evidence="3 4" key="1">
    <citation type="submission" date="2018-06" db="EMBL/GenBank/DDBJ databases">
        <title>The complete genome sequence of a nosiheptide producer Streptomyces actuosus ATCC 25421: deducing the ability of producing a new class III lantibiotics.</title>
        <authorList>
            <person name="Liu W."/>
            <person name="Sun F."/>
            <person name="Hu Y."/>
        </authorList>
    </citation>
    <scope>NUCLEOTIDE SEQUENCE [LARGE SCALE GENOMIC DNA]</scope>
    <source>
        <strain evidence="3 4">ATCC 25421</strain>
    </source>
</reference>
<evidence type="ECO:0000313" key="4">
    <source>
        <dbReference type="Proteomes" id="UP000247634"/>
    </source>
</evidence>
<dbReference type="RefSeq" id="WP_110633793.1">
    <property type="nucleotide sequence ID" value="NZ_CP029788.1"/>
</dbReference>
<evidence type="ECO:0000313" key="3">
    <source>
        <dbReference type="EMBL" id="AWT46675.1"/>
    </source>
</evidence>
<keyword evidence="4" id="KW-1185">Reference proteome</keyword>
<keyword evidence="2" id="KW-1133">Transmembrane helix</keyword>
<protein>
    <submittedName>
        <fullName evidence="3">Uncharacterized protein</fullName>
    </submittedName>
</protein>
<proteinExistence type="predicted"/>
<evidence type="ECO:0000256" key="1">
    <source>
        <dbReference type="SAM" id="MobiDB-lite"/>
    </source>
</evidence>
<dbReference type="AlphaFoldDB" id="A0A2U9PC91"/>
<feature type="transmembrane region" description="Helical" evidence="2">
    <location>
        <begin position="114"/>
        <end position="139"/>
    </location>
</feature>
<feature type="transmembrane region" description="Helical" evidence="2">
    <location>
        <begin position="89"/>
        <end position="108"/>
    </location>
</feature>
<feature type="region of interest" description="Disordered" evidence="1">
    <location>
        <begin position="147"/>
        <end position="172"/>
    </location>
</feature>
<sequence length="205" mass="21240">MTDAGPPVRETGAVFERVLDEALDCRQIRDALDRAGGALSREQLRSRARQARPAITAAAAAEYQEYLRSTCAEEASDDVPPPPAVRASLLFAGAAALLLPTGYGLSAVAGHPYIGGGLVTAGLIAGSLAVGAGAGDLLWQRLTRTTARPGDAAPRDPDAPRATPPAGAAGEAARAREAWELALRERGVVPFLLGRLEEAATGRRL</sequence>
<dbReference type="Proteomes" id="UP000247634">
    <property type="component" value="Chromosome"/>
</dbReference>
<gene>
    <name evidence="3" type="ORF">DMT42_33235</name>
</gene>
<organism evidence="3 4">
    <name type="scientific">Streptomyces actuosus</name>
    <dbReference type="NCBI Taxonomy" id="1885"/>
    <lineage>
        <taxon>Bacteria</taxon>
        <taxon>Bacillati</taxon>
        <taxon>Actinomycetota</taxon>
        <taxon>Actinomycetes</taxon>
        <taxon>Kitasatosporales</taxon>
        <taxon>Streptomycetaceae</taxon>
        <taxon>Streptomyces</taxon>
    </lineage>
</organism>
<dbReference type="OrthoDB" id="4239402at2"/>